<evidence type="ECO:0000313" key="2">
    <source>
        <dbReference type="Proteomes" id="UP000095709"/>
    </source>
</evidence>
<proteinExistence type="predicted"/>
<evidence type="ECO:0000313" key="1">
    <source>
        <dbReference type="EMBL" id="CUP04258.1"/>
    </source>
</evidence>
<accession>A0A174K347</accession>
<organism evidence="1 2">
    <name type="scientific">Fusicatenibacter saccharivorans</name>
    <dbReference type="NCBI Taxonomy" id="1150298"/>
    <lineage>
        <taxon>Bacteria</taxon>
        <taxon>Bacillati</taxon>
        <taxon>Bacillota</taxon>
        <taxon>Clostridia</taxon>
        <taxon>Lachnospirales</taxon>
        <taxon>Lachnospiraceae</taxon>
        <taxon>Fusicatenibacter</taxon>
    </lineage>
</organism>
<reference evidence="1 2" key="1">
    <citation type="submission" date="2015-09" db="EMBL/GenBank/DDBJ databases">
        <authorList>
            <consortium name="Pathogen Informatics"/>
        </authorList>
    </citation>
    <scope>NUCLEOTIDE SEQUENCE [LARGE SCALE GENOMIC DNA]</scope>
    <source>
        <strain evidence="1 2">2789STDY5834885</strain>
    </source>
</reference>
<dbReference type="EMBL" id="CZAL01000005">
    <property type="protein sequence ID" value="CUP04258.1"/>
    <property type="molecule type" value="Genomic_DNA"/>
</dbReference>
<dbReference type="AlphaFoldDB" id="A0A174K347"/>
<dbReference type="Proteomes" id="UP000095709">
    <property type="component" value="Unassembled WGS sequence"/>
</dbReference>
<gene>
    <name evidence="1" type="ORF">ERS852498_01096</name>
</gene>
<sequence length="50" mass="5835">MTKLQIISRLWSAIYDLIFLVKGTPTKTLEEIETDLDIIEYACRKYADDP</sequence>
<dbReference type="RefSeq" id="WP_156338006.1">
    <property type="nucleotide sequence ID" value="NZ_CZAL01000005.1"/>
</dbReference>
<protein>
    <submittedName>
        <fullName evidence="1">Uncharacterized protein</fullName>
    </submittedName>
</protein>
<name>A0A174K347_9FIRM</name>